<dbReference type="Gene3D" id="3.30.420.10">
    <property type="entry name" value="Ribonuclease H-like superfamily/Ribonuclease H"/>
    <property type="match status" value="1"/>
</dbReference>
<dbReference type="AlphaFoldDB" id="A0A392MSZ9"/>
<organism evidence="3 4">
    <name type="scientific">Trifolium medium</name>
    <dbReference type="NCBI Taxonomy" id="97028"/>
    <lineage>
        <taxon>Eukaryota</taxon>
        <taxon>Viridiplantae</taxon>
        <taxon>Streptophyta</taxon>
        <taxon>Embryophyta</taxon>
        <taxon>Tracheophyta</taxon>
        <taxon>Spermatophyta</taxon>
        <taxon>Magnoliopsida</taxon>
        <taxon>eudicotyledons</taxon>
        <taxon>Gunneridae</taxon>
        <taxon>Pentapetalae</taxon>
        <taxon>rosids</taxon>
        <taxon>fabids</taxon>
        <taxon>Fabales</taxon>
        <taxon>Fabaceae</taxon>
        <taxon>Papilionoideae</taxon>
        <taxon>50 kb inversion clade</taxon>
        <taxon>NPAAA clade</taxon>
        <taxon>Hologalegina</taxon>
        <taxon>IRL clade</taxon>
        <taxon>Trifolieae</taxon>
        <taxon>Trifolium</taxon>
    </lineage>
</organism>
<dbReference type="InterPro" id="IPR036397">
    <property type="entry name" value="RNaseH_sf"/>
</dbReference>
<keyword evidence="4" id="KW-1185">Reference proteome</keyword>
<dbReference type="GO" id="GO:0003676">
    <property type="term" value="F:nucleic acid binding"/>
    <property type="evidence" value="ECO:0007669"/>
    <property type="project" value="InterPro"/>
</dbReference>
<evidence type="ECO:0000313" key="3">
    <source>
        <dbReference type="EMBL" id="MCH90637.1"/>
    </source>
</evidence>
<accession>A0A392MSZ9</accession>
<dbReference type="InterPro" id="IPR002156">
    <property type="entry name" value="RNaseH_domain"/>
</dbReference>
<dbReference type="Pfam" id="PF13966">
    <property type="entry name" value="zf-RVT"/>
    <property type="match status" value="1"/>
</dbReference>
<dbReference type="Proteomes" id="UP000265520">
    <property type="component" value="Unassembled WGS sequence"/>
</dbReference>
<reference evidence="3 4" key="1">
    <citation type="journal article" date="2018" name="Front. Plant Sci.">
        <title>Red Clover (Trifolium pratense) and Zigzag Clover (T. medium) - A Picture of Genomic Similarities and Differences.</title>
        <authorList>
            <person name="Dluhosova J."/>
            <person name="Istvanek J."/>
            <person name="Nedelnik J."/>
            <person name="Repkova J."/>
        </authorList>
    </citation>
    <scope>NUCLEOTIDE SEQUENCE [LARGE SCALE GENOMIC DNA]</scope>
    <source>
        <strain evidence="4">cv. 10/8</strain>
        <tissue evidence="3">Leaf</tissue>
    </source>
</reference>
<dbReference type="PANTHER" id="PTHR47723">
    <property type="entry name" value="OS05G0353850 PROTEIN"/>
    <property type="match status" value="1"/>
</dbReference>
<name>A0A392MSZ9_9FABA</name>
<dbReference type="EMBL" id="LXQA010018750">
    <property type="protein sequence ID" value="MCH90637.1"/>
    <property type="molecule type" value="Genomic_DNA"/>
</dbReference>
<dbReference type="GO" id="GO:0004523">
    <property type="term" value="F:RNA-DNA hybrid ribonuclease activity"/>
    <property type="evidence" value="ECO:0007669"/>
    <property type="project" value="InterPro"/>
</dbReference>
<feature type="domain" description="RNase H type-1" evidence="1">
    <location>
        <begin position="87"/>
        <end position="198"/>
    </location>
</feature>
<feature type="domain" description="Reverse transcriptase zinc-binding" evidence="2">
    <location>
        <begin position="1"/>
        <end position="51"/>
    </location>
</feature>
<evidence type="ECO:0000259" key="2">
    <source>
        <dbReference type="Pfam" id="PF13966"/>
    </source>
</evidence>
<dbReference type="CDD" id="cd06222">
    <property type="entry name" value="RNase_H_like"/>
    <property type="match status" value="1"/>
</dbReference>
<dbReference type="Pfam" id="PF13456">
    <property type="entry name" value="RVT_3"/>
    <property type="match status" value="1"/>
</dbReference>
<protein>
    <submittedName>
        <fullName evidence="3">Glycerol-3-phosphate dehydrogenase</fullName>
    </submittedName>
</protein>
<dbReference type="SUPFAM" id="SSF53098">
    <property type="entry name" value="Ribonuclease H-like"/>
    <property type="match status" value="1"/>
</dbReference>
<dbReference type="PANTHER" id="PTHR47723:SF23">
    <property type="entry name" value="REVERSE TRANSCRIPTASE-LIKE PROTEIN"/>
    <property type="match status" value="1"/>
</dbReference>
<feature type="non-terminal residue" evidence="3">
    <location>
        <position position="198"/>
    </location>
</feature>
<proteinExistence type="predicted"/>
<evidence type="ECO:0000259" key="1">
    <source>
        <dbReference type="Pfam" id="PF13456"/>
    </source>
</evidence>
<dbReference type="InterPro" id="IPR044730">
    <property type="entry name" value="RNase_H-like_dom_plant"/>
</dbReference>
<gene>
    <name evidence="3" type="ORF">A2U01_0011558</name>
</gene>
<dbReference type="InterPro" id="IPR053151">
    <property type="entry name" value="RNase_H-like"/>
</dbReference>
<dbReference type="InterPro" id="IPR026960">
    <property type="entry name" value="RVT-Znf"/>
</dbReference>
<dbReference type="InterPro" id="IPR012337">
    <property type="entry name" value="RNaseH-like_sf"/>
</dbReference>
<comment type="caution">
    <text evidence="3">The sequence shown here is derived from an EMBL/GenBank/DDBJ whole genome shotgun (WGS) entry which is preliminary data.</text>
</comment>
<sequence length="198" mass="22198">MVWRLFHNKLPTDEHLSARGISLASMCSLCLTEVETSLHLFLQCPFASKIWNWNQLRFSNKFINWKTAISMIISNAALSGNLTALSADGASKGNPDPSACGGIFRNNQANDLVCFASNLGVCDAFSAELIGEITAIEIAQRRGCNHLWLECDSKLVTLAFKSQQAIPWKLRNCWNNCLFLLRNMYFVVSHIFREGNHV</sequence>
<evidence type="ECO:0000313" key="4">
    <source>
        <dbReference type="Proteomes" id="UP000265520"/>
    </source>
</evidence>